<keyword evidence="7" id="KW-0408">Iron</keyword>
<evidence type="ECO:0000256" key="3">
    <source>
        <dbReference type="ARBA" id="ARBA00022692"/>
    </source>
</evidence>
<organism evidence="14 15">
    <name type="scientific">Georgenia halotolerans</name>
    <dbReference type="NCBI Taxonomy" id="3028317"/>
    <lineage>
        <taxon>Bacteria</taxon>
        <taxon>Bacillati</taxon>
        <taxon>Actinomycetota</taxon>
        <taxon>Actinomycetes</taxon>
        <taxon>Micrococcales</taxon>
        <taxon>Bogoriellaceae</taxon>
        <taxon>Georgenia</taxon>
    </lineage>
</organism>
<comment type="pathway">
    <text evidence="11">Porphyrin-containing compound metabolism.</text>
</comment>
<keyword evidence="6" id="KW-0560">Oxidoreductase</keyword>
<keyword evidence="5 13" id="KW-1133">Transmembrane helix</keyword>
<keyword evidence="4" id="KW-0479">Metal-binding</keyword>
<gene>
    <name evidence="14" type="ORF">PU560_06170</name>
</gene>
<evidence type="ECO:0000256" key="7">
    <source>
        <dbReference type="ARBA" id="ARBA00023004"/>
    </source>
</evidence>
<dbReference type="PANTHER" id="PTHR35457">
    <property type="entry name" value="HEME A SYNTHASE"/>
    <property type="match status" value="1"/>
</dbReference>
<feature type="transmembrane region" description="Helical" evidence="13">
    <location>
        <begin position="309"/>
        <end position="327"/>
    </location>
</feature>
<evidence type="ECO:0000256" key="10">
    <source>
        <dbReference type="ARBA" id="ARBA00023157"/>
    </source>
</evidence>
<keyword evidence="2" id="KW-1003">Cell membrane</keyword>
<keyword evidence="9 13" id="KW-0472">Membrane</keyword>
<dbReference type="EMBL" id="JARACI010000763">
    <property type="protein sequence ID" value="MDD9206056.1"/>
    <property type="molecule type" value="Genomic_DNA"/>
</dbReference>
<keyword evidence="10" id="KW-1015">Disulfide bond</keyword>
<evidence type="ECO:0000256" key="11">
    <source>
        <dbReference type="ARBA" id="ARBA00023444"/>
    </source>
</evidence>
<evidence type="ECO:0000256" key="9">
    <source>
        <dbReference type="ARBA" id="ARBA00023136"/>
    </source>
</evidence>
<proteinExistence type="predicted"/>
<dbReference type="PANTHER" id="PTHR35457:SF1">
    <property type="entry name" value="HEME A SYNTHASE"/>
    <property type="match status" value="1"/>
</dbReference>
<feature type="transmembrane region" description="Helical" evidence="13">
    <location>
        <begin position="274"/>
        <end position="293"/>
    </location>
</feature>
<feature type="transmembrane region" description="Helical" evidence="13">
    <location>
        <begin position="190"/>
        <end position="210"/>
    </location>
</feature>
<dbReference type="Proteomes" id="UP001165561">
    <property type="component" value="Unassembled WGS sequence"/>
</dbReference>
<dbReference type="InterPro" id="IPR050450">
    <property type="entry name" value="COX15/CtaA_HemeA_synthase"/>
</dbReference>
<evidence type="ECO:0000256" key="5">
    <source>
        <dbReference type="ARBA" id="ARBA00022989"/>
    </source>
</evidence>
<evidence type="ECO:0000256" key="1">
    <source>
        <dbReference type="ARBA" id="ARBA00004141"/>
    </source>
</evidence>
<dbReference type="Pfam" id="PF02628">
    <property type="entry name" value="COX15-CtaA"/>
    <property type="match status" value="1"/>
</dbReference>
<dbReference type="InterPro" id="IPR003780">
    <property type="entry name" value="COX15/CtaA_fam"/>
</dbReference>
<evidence type="ECO:0000256" key="6">
    <source>
        <dbReference type="ARBA" id="ARBA00023002"/>
    </source>
</evidence>
<feature type="region of interest" description="Disordered" evidence="12">
    <location>
        <begin position="1"/>
        <end position="61"/>
    </location>
</feature>
<comment type="caution">
    <text evidence="14">The sequence shown here is derived from an EMBL/GenBank/DDBJ whole genome shotgun (WGS) entry which is preliminary data.</text>
</comment>
<evidence type="ECO:0000256" key="12">
    <source>
        <dbReference type="SAM" id="MobiDB-lite"/>
    </source>
</evidence>
<sequence>MAAPASTRAGSPPLPASASTAPRTTGASTAPLSAGARPAPRSAGASTAPPSAGASQPATAGRPSRVDALTWRLALANLVAQIGIIVTGGAVRLTGSGLGCSEWPMCEPGSFTPVFHPETAFHSAIEFGNRTLTGVLGVIAVALLWAVYRRQPTASRPAALKRLAWVPLIGIALQAVVGGVTVWLDLHPAVVGSHMLISLVLVAVSTYLLVRLRSADGPSRPLLTPPARALPWVLAVLTAIMVTLGTVVTGAGPHSGDDTAPYRYAVDPVLVTRLHSASVWLFLGAVVVGGALLQRRRAQPELAGARRMWDWLLAVTVLEGVIGYTQHLTGLPVLLVGLHMLGAALVVVAVTFVASALYERRPDGSADLRLPRDAATAST</sequence>
<feature type="transmembrane region" description="Helical" evidence="13">
    <location>
        <begin position="131"/>
        <end position="148"/>
    </location>
</feature>
<feature type="transmembrane region" description="Helical" evidence="13">
    <location>
        <begin position="333"/>
        <end position="358"/>
    </location>
</feature>
<reference evidence="14" key="1">
    <citation type="submission" date="2023-02" db="EMBL/GenBank/DDBJ databases">
        <title>Georgenia sp.10Sc9-8, isolated from a soil sample collected from the Taklamakan desert.</title>
        <authorList>
            <person name="Liu S."/>
        </authorList>
    </citation>
    <scope>NUCLEOTIDE SEQUENCE</scope>
    <source>
        <strain evidence="14">10Sc9-8</strain>
    </source>
</reference>
<feature type="transmembrane region" description="Helical" evidence="13">
    <location>
        <begin position="230"/>
        <end position="254"/>
    </location>
</feature>
<name>A0ABT5TVH1_9MICO</name>
<evidence type="ECO:0000313" key="15">
    <source>
        <dbReference type="Proteomes" id="UP001165561"/>
    </source>
</evidence>
<feature type="compositionally biased region" description="Low complexity" evidence="12">
    <location>
        <begin position="8"/>
        <end position="61"/>
    </location>
</feature>
<evidence type="ECO:0000256" key="8">
    <source>
        <dbReference type="ARBA" id="ARBA00023133"/>
    </source>
</evidence>
<accession>A0ABT5TVH1</accession>
<protein>
    <submittedName>
        <fullName evidence="14">COX15/CtaA family protein</fullName>
    </submittedName>
</protein>
<feature type="transmembrane region" description="Helical" evidence="13">
    <location>
        <begin position="160"/>
        <end position="184"/>
    </location>
</feature>
<evidence type="ECO:0000313" key="14">
    <source>
        <dbReference type="EMBL" id="MDD9206056.1"/>
    </source>
</evidence>
<keyword evidence="3 13" id="KW-0812">Transmembrane</keyword>
<keyword evidence="15" id="KW-1185">Reference proteome</keyword>
<comment type="subcellular location">
    <subcellularLocation>
        <location evidence="1">Membrane</location>
        <topology evidence="1">Multi-pass membrane protein</topology>
    </subcellularLocation>
</comment>
<evidence type="ECO:0000256" key="4">
    <source>
        <dbReference type="ARBA" id="ARBA00022723"/>
    </source>
</evidence>
<keyword evidence="8" id="KW-0350">Heme biosynthesis</keyword>
<evidence type="ECO:0000256" key="13">
    <source>
        <dbReference type="SAM" id="Phobius"/>
    </source>
</evidence>
<evidence type="ECO:0000256" key="2">
    <source>
        <dbReference type="ARBA" id="ARBA00022475"/>
    </source>
</evidence>